<dbReference type="eggNOG" id="ENOG5030M4N">
    <property type="taxonomic scope" value="Bacteria"/>
</dbReference>
<evidence type="ECO:0000313" key="2">
    <source>
        <dbReference type="Proteomes" id="UP000028705"/>
    </source>
</evidence>
<evidence type="ECO:0000313" key="1">
    <source>
        <dbReference type="EMBL" id="KFF13269.1"/>
    </source>
</evidence>
<dbReference type="STRING" id="445961.IW15_05590"/>
<keyword evidence="2" id="KW-1185">Reference proteome</keyword>
<proteinExistence type="predicted"/>
<dbReference type="Proteomes" id="UP000028705">
    <property type="component" value="Unassembled WGS sequence"/>
</dbReference>
<name>A0A086A9A5_9FLAO</name>
<comment type="caution">
    <text evidence="1">The sequence shown here is derived from an EMBL/GenBank/DDBJ whole genome shotgun (WGS) entry which is preliminary data.</text>
</comment>
<dbReference type="EMBL" id="JPRH01000002">
    <property type="protein sequence ID" value="KFF13269.1"/>
    <property type="molecule type" value="Genomic_DNA"/>
</dbReference>
<reference evidence="1 2" key="1">
    <citation type="submission" date="2014-07" db="EMBL/GenBank/DDBJ databases">
        <title>Genome of Chryseobacterium soli DSM 19298.</title>
        <authorList>
            <person name="Stropko S.J."/>
            <person name="Pipes S.E."/>
            <person name="Newman J."/>
        </authorList>
    </citation>
    <scope>NUCLEOTIDE SEQUENCE [LARGE SCALE GENOMIC DNA]</scope>
    <source>
        <strain evidence="1 2">DSM 19298</strain>
    </source>
</reference>
<sequence>MNYSNPYHHNINTQKLNIMTVSEWLSTAGKLHSACVSEQGEGNGSGRITMSQAKTLNVLQHAIGSDHGIKQVTYNEARVSLDEMFVMVKAGQKTPPLIAG</sequence>
<protein>
    <submittedName>
        <fullName evidence="1">Uncharacterized protein</fullName>
    </submittedName>
</protein>
<accession>A0A086A9A5</accession>
<gene>
    <name evidence="1" type="ORF">IW15_05590</name>
</gene>
<organism evidence="1 2">
    <name type="scientific">Chryseobacterium soli</name>
    <dbReference type="NCBI Taxonomy" id="445961"/>
    <lineage>
        <taxon>Bacteria</taxon>
        <taxon>Pseudomonadati</taxon>
        <taxon>Bacteroidota</taxon>
        <taxon>Flavobacteriia</taxon>
        <taxon>Flavobacteriales</taxon>
        <taxon>Weeksellaceae</taxon>
        <taxon>Chryseobacterium group</taxon>
        <taxon>Chryseobacterium</taxon>
    </lineage>
</organism>
<dbReference type="AlphaFoldDB" id="A0A086A9A5"/>